<keyword evidence="3 5" id="KW-0479">Metal-binding</keyword>
<comment type="cofactor">
    <cofactor evidence="5">
        <name>Zn(2+)</name>
        <dbReference type="ChEBI" id="CHEBI:29105"/>
    </cofactor>
</comment>
<evidence type="ECO:0000256" key="4">
    <source>
        <dbReference type="ARBA" id="ARBA00022833"/>
    </source>
</evidence>
<dbReference type="GO" id="GO:0008898">
    <property type="term" value="F:S-adenosylmethionine-homocysteine S-methyltransferase activity"/>
    <property type="evidence" value="ECO:0007669"/>
    <property type="project" value="TreeGrafter"/>
</dbReference>
<dbReference type="GO" id="GO:0032259">
    <property type="term" value="P:methylation"/>
    <property type="evidence" value="ECO:0007669"/>
    <property type="project" value="UniProtKB-KW"/>
</dbReference>
<dbReference type="AlphaFoldDB" id="A0A5C3MGY9"/>
<gene>
    <name evidence="7" type="ORF">BDQ12DRAFT_29444</name>
</gene>
<keyword evidence="2 5" id="KW-0808">Transferase</keyword>
<dbReference type="Pfam" id="PF02574">
    <property type="entry name" value="S-methyl_trans"/>
    <property type="match status" value="1"/>
</dbReference>
<evidence type="ECO:0000256" key="5">
    <source>
        <dbReference type="PROSITE-ProRule" id="PRU00333"/>
    </source>
</evidence>
<evidence type="ECO:0000313" key="7">
    <source>
        <dbReference type="EMBL" id="TFK44664.1"/>
    </source>
</evidence>
<evidence type="ECO:0000256" key="1">
    <source>
        <dbReference type="ARBA" id="ARBA00022603"/>
    </source>
</evidence>
<dbReference type="STRING" id="68775.A0A5C3MGY9"/>
<sequence>MANFSELFHSSPIIMDGGLGTALEDVFGLHISDTPLWSAKAIAEDPETITAAHLAYIRAGARVILTSTYQCSISTFQQAGYDEKNARSLMLKAVQLTKKAREDFYSETRENRTNENKPSYGEHVDKRVHIALSLGPFGATLSPTQEFDGLYPPPYGPRGYSAAEDNYNAFIRDDDENLSIEVLARFHFERLIIFANDPATWEIIDCIAFETVPLRREVKAIRKAMGWLKQTLGETKAANKPWWVSCVFPGGESPEECSVGGARLTAEDMIEAAMGQNWLYEQMAVPNAIGINCTNEACLPNLIGQFEKYLDRLAFDGSKGNKPWLILYPNGGDEYDSVTRSWIEGKNKSTSWGQRVWHIVTAVEEGAGEGRWGGIAVGGCCKTGPKEIASLREAIAK</sequence>
<reference evidence="7 8" key="1">
    <citation type="journal article" date="2019" name="Nat. Ecol. Evol.">
        <title>Megaphylogeny resolves global patterns of mushroom evolution.</title>
        <authorList>
            <person name="Varga T."/>
            <person name="Krizsan K."/>
            <person name="Foldi C."/>
            <person name="Dima B."/>
            <person name="Sanchez-Garcia M."/>
            <person name="Sanchez-Ramirez S."/>
            <person name="Szollosi G.J."/>
            <person name="Szarkandi J.G."/>
            <person name="Papp V."/>
            <person name="Albert L."/>
            <person name="Andreopoulos W."/>
            <person name="Angelini C."/>
            <person name="Antonin V."/>
            <person name="Barry K.W."/>
            <person name="Bougher N.L."/>
            <person name="Buchanan P."/>
            <person name="Buyck B."/>
            <person name="Bense V."/>
            <person name="Catcheside P."/>
            <person name="Chovatia M."/>
            <person name="Cooper J."/>
            <person name="Damon W."/>
            <person name="Desjardin D."/>
            <person name="Finy P."/>
            <person name="Geml J."/>
            <person name="Haridas S."/>
            <person name="Hughes K."/>
            <person name="Justo A."/>
            <person name="Karasinski D."/>
            <person name="Kautmanova I."/>
            <person name="Kiss B."/>
            <person name="Kocsube S."/>
            <person name="Kotiranta H."/>
            <person name="LaButti K.M."/>
            <person name="Lechner B.E."/>
            <person name="Liimatainen K."/>
            <person name="Lipzen A."/>
            <person name="Lukacs Z."/>
            <person name="Mihaltcheva S."/>
            <person name="Morgado L.N."/>
            <person name="Niskanen T."/>
            <person name="Noordeloos M.E."/>
            <person name="Ohm R.A."/>
            <person name="Ortiz-Santana B."/>
            <person name="Ovrebo C."/>
            <person name="Racz N."/>
            <person name="Riley R."/>
            <person name="Savchenko A."/>
            <person name="Shiryaev A."/>
            <person name="Soop K."/>
            <person name="Spirin V."/>
            <person name="Szebenyi C."/>
            <person name="Tomsovsky M."/>
            <person name="Tulloss R.E."/>
            <person name="Uehling J."/>
            <person name="Grigoriev I.V."/>
            <person name="Vagvolgyi C."/>
            <person name="Papp T."/>
            <person name="Martin F.M."/>
            <person name="Miettinen O."/>
            <person name="Hibbett D.S."/>
            <person name="Nagy L.G."/>
        </authorList>
    </citation>
    <scope>NUCLEOTIDE SEQUENCE [LARGE SCALE GENOMIC DNA]</scope>
    <source>
        <strain evidence="7 8">CBS 166.37</strain>
    </source>
</reference>
<dbReference type="SUPFAM" id="SSF82282">
    <property type="entry name" value="Homocysteine S-methyltransferase"/>
    <property type="match status" value="1"/>
</dbReference>
<dbReference type="InterPro" id="IPR003726">
    <property type="entry name" value="HCY_dom"/>
</dbReference>
<name>A0A5C3MGY9_9AGAR</name>
<keyword evidence="4 5" id="KW-0862">Zinc</keyword>
<dbReference type="Proteomes" id="UP000308652">
    <property type="component" value="Unassembled WGS sequence"/>
</dbReference>
<accession>A0A5C3MGY9</accession>
<evidence type="ECO:0000259" key="6">
    <source>
        <dbReference type="PROSITE" id="PS50970"/>
    </source>
</evidence>
<keyword evidence="8" id="KW-1185">Reference proteome</keyword>
<organism evidence="7 8">
    <name type="scientific">Crucibulum laeve</name>
    <dbReference type="NCBI Taxonomy" id="68775"/>
    <lineage>
        <taxon>Eukaryota</taxon>
        <taxon>Fungi</taxon>
        <taxon>Dikarya</taxon>
        <taxon>Basidiomycota</taxon>
        <taxon>Agaricomycotina</taxon>
        <taxon>Agaricomycetes</taxon>
        <taxon>Agaricomycetidae</taxon>
        <taxon>Agaricales</taxon>
        <taxon>Agaricineae</taxon>
        <taxon>Nidulariaceae</taxon>
        <taxon>Crucibulum</taxon>
    </lineage>
</organism>
<dbReference type="OrthoDB" id="261426at2759"/>
<dbReference type="Gene3D" id="3.20.20.330">
    <property type="entry name" value="Homocysteine-binding-like domain"/>
    <property type="match status" value="1"/>
</dbReference>
<dbReference type="InterPro" id="IPR051486">
    <property type="entry name" value="Hcy_S-methyltransferase"/>
</dbReference>
<dbReference type="GO" id="GO:0046872">
    <property type="term" value="F:metal ion binding"/>
    <property type="evidence" value="ECO:0007669"/>
    <property type="project" value="UniProtKB-KW"/>
</dbReference>
<dbReference type="EMBL" id="ML213590">
    <property type="protein sequence ID" value="TFK44664.1"/>
    <property type="molecule type" value="Genomic_DNA"/>
</dbReference>
<dbReference type="GO" id="GO:0033528">
    <property type="term" value="P:S-methylmethionine cycle"/>
    <property type="evidence" value="ECO:0007669"/>
    <property type="project" value="TreeGrafter"/>
</dbReference>
<dbReference type="GO" id="GO:0009086">
    <property type="term" value="P:methionine biosynthetic process"/>
    <property type="evidence" value="ECO:0007669"/>
    <property type="project" value="TreeGrafter"/>
</dbReference>
<evidence type="ECO:0000256" key="3">
    <source>
        <dbReference type="ARBA" id="ARBA00022723"/>
    </source>
</evidence>
<evidence type="ECO:0000256" key="2">
    <source>
        <dbReference type="ARBA" id="ARBA00022679"/>
    </source>
</evidence>
<evidence type="ECO:0000313" key="8">
    <source>
        <dbReference type="Proteomes" id="UP000308652"/>
    </source>
</evidence>
<feature type="binding site" evidence="5">
    <location>
        <position position="293"/>
    </location>
    <ligand>
        <name>Zn(2+)</name>
        <dbReference type="ChEBI" id="CHEBI:29105"/>
    </ligand>
</feature>
<keyword evidence="1 5" id="KW-0489">Methyltransferase</keyword>
<dbReference type="PANTHER" id="PTHR46015">
    <property type="entry name" value="ZGC:172121"/>
    <property type="match status" value="1"/>
</dbReference>
<dbReference type="InterPro" id="IPR036589">
    <property type="entry name" value="HCY_dom_sf"/>
</dbReference>
<dbReference type="PROSITE" id="PS50970">
    <property type="entry name" value="HCY"/>
    <property type="match status" value="1"/>
</dbReference>
<proteinExistence type="predicted"/>
<dbReference type="PANTHER" id="PTHR46015:SF1">
    <property type="entry name" value="HOMOCYSTEINE S-METHYLTRANSFERASE-LIKE ISOFORM 1"/>
    <property type="match status" value="1"/>
</dbReference>
<feature type="binding site" evidence="5">
    <location>
        <position position="380"/>
    </location>
    <ligand>
        <name>Zn(2+)</name>
        <dbReference type="ChEBI" id="CHEBI:29105"/>
    </ligand>
</feature>
<protein>
    <submittedName>
        <fullName evidence="7">Homocysteine S-methyltransferase</fullName>
    </submittedName>
</protein>
<feature type="binding site" evidence="5">
    <location>
        <position position="381"/>
    </location>
    <ligand>
        <name>Zn(2+)</name>
        <dbReference type="ChEBI" id="CHEBI:29105"/>
    </ligand>
</feature>
<feature type="domain" description="Hcy-binding" evidence="6">
    <location>
        <begin position="1"/>
        <end position="395"/>
    </location>
</feature>